<dbReference type="GO" id="GO:0005737">
    <property type="term" value="C:cytoplasm"/>
    <property type="evidence" value="ECO:0007669"/>
    <property type="project" value="TreeGrafter"/>
</dbReference>
<keyword evidence="3" id="KW-1185">Reference proteome</keyword>
<dbReference type="InterPro" id="IPR003495">
    <property type="entry name" value="CobW/HypB/UreG_nucleotide-bd"/>
</dbReference>
<dbReference type="Proteomes" id="UP000235786">
    <property type="component" value="Unassembled WGS sequence"/>
</dbReference>
<dbReference type="SUPFAM" id="SSF52540">
    <property type="entry name" value="P-loop containing nucleoside triphosphate hydrolases"/>
    <property type="match status" value="1"/>
</dbReference>
<dbReference type="PANTHER" id="PTHR13748:SF62">
    <property type="entry name" value="COBW DOMAIN-CONTAINING PROTEIN"/>
    <property type="match status" value="1"/>
</dbReference>
<gene>
    <name evidence="2" type="ORF">L207DRAFT_547132</name>
</gene>
<dbReference type="Pfam" id="PF02492">
    <property type="entry name" value="cobW"/>
    <property type="match status" value="1"/>
</dbReference>
<dbReference type="CDD" id="cd03112">
    <property type="entry name" value="CobW-like"/>
    <property type="match status" value="1"/>
</dbReference>
<feature type="domain" description="CobW/HypB/UreG nucleotide-binding" evidence="1">
    <location>
        <begin position="5"/>
        <end position="180"/>
    </location>
</feature>
<reference evidence="2 3" key="1">
    <citation type="submission" date="2016-04" db="EMBL/GenBank/DDBJ databases">
        <title>A degradative enzymes factory behind the ericoid mycorrhizal symbiosis.</title>
        <authorList>
            <consortium name="DOE Joint Genome Institute"/>
            <person name="Martino E."/>
            <person name="Morin E."/>
            <person name="Grelet G."/>
            <person name="Kuo A."/>
            <person name="Kohler A."/>
            <person name="Daghino S."/>
            <person name="Barry K."/>
            <person name="Choi C."/>
            <person name="Cichocki N."/>
            <person name="Clum A."/>
            <person name="Copeland A."/>
            <person name="Hainaut M."/>
            <person name="Haridas S."/>
            <person name="Labutti K."/>
            <person name="Lindquist E."/>
            <person name="Lipzen A."/>
            <person name="Khouja H.-R."/>
            <person name="Murat C."/>
            <person name="Ohm R."/>
            <person name="Olson A."/>
            <person name="Spatafora J."/>
            <person name="Veneault-Fourrey C."/>
            <person name="Henrissat B."/>
            <person name="Grigoriev I."/>
            <person name="Martin F."/>
            <person name="Perotto S."/>
        </authorList>
    </citation>
    <scope>NUCLEOTIDE SEQUENCE [LARGE SCALE GENOMIC DNA]</scope>
    <source>
        <strain evidence="2 3">F</strain>
    </source>
</reference>
<dbReference type="STRING" id="1149755.A0A2J6R831"/>
<dbReference type="AlphaFoldDB" id="A0A2J6R831"/>
<dbReference type="InterPro" id="IPR027417">
    <property type="entry name" value="P-loop_NTPase"/>
</dbReference>
<dbReference type="Gene3D" id="3.40.50.300">
    <property type="entry name" value="P-loop containing nucleotide triphosphate hydrolases"/>
    <property type="match status" value="1"/>
</dbReference>
<dbReference type="InterPro" id="IPR051316">
    <property type="entry name" value="Zinc-reg_GTPase_activator"/>
</dbReference>
<protein>
    <submittedName>
        <fullName evidence="2">CobW-domain-containing protein</fullName>
    </submittedName>
</protein>
<evidence type="ECO:0000259" key="1">
    <source>
        <dbReference type="Pfam" id="PF02492"/>
    </source>
</evidence>
<sequence length="368" mass="39763">MSPIPVTILTGFLGSGKTTLLLSLLPQLLAQNPSYKLALLKNEFGDLAVDSQLASASSIGGVRELLNGCICCNLVGQLDEALKELAETVNPDRIVVETSGSAFPATLAMEVNRLSRETNGKYILDGVIHVIDVENWTGYADTSYTAKIQARYTDLIVFNKWEVAGERRMDECLDRVGDLEVQIAWVKSDRGRVPVDIVFGVDGGLARTLGEESKAVVVNGHGHAHDHGKGHQSEVEVLSITLSSPNPNSVIDASKLEKLLKSAPKDEVYRIKAVLAASAPIPSSDDAPSSSSESAAGRYILNWAFGRWTCTPMNAEAGEHESSSGVVLRMTMILARFESKKWKKRLETQGFVELEGAEKGVLSVEKIA</sequence>
<dbReference type="PANTHER" id="PTHR13748">
    <property type="entry name" value="COBW-RELATED"/>
    <property type="match status" value="1"/>
</dbReference>
<accession>A0A2J6R831</accession>
<evidence type="ECO:0000313" key="2">
    <source>
        <dbReference type="EMBL" id="PMD34677.1"/>
    </source>
</evidence>
<dbReference type="EMBL" id="KZ613953">
    <property type="protein sequence ID" value="PMD34677.1"/>
    <property type="molecule type" value="Genomic_DNA"/>
</dbReference>
<proteinExistence type="predicted"/>
<name>A0A2J6R831_HYAVF</name>
<organism evidence="2 3">
    <name type="scientific">Hyaloscypha variabilis (strain UAMH 11265 / GT02V1 / F)</name>
    <name type="common">Meliniomyces variabilis</name>
    <dbReference type="NCBI Taxonomy" id="1149755"/>
    <lineage>
        <taxon>Eukaryota</taxon>
        <taxon>Fungi</taxon>
        <taxon>Dikarya</taxon>
        <taxon>Ascomycota</taxon>
        <taxon>Pezizomycotina</taxon>
        <taxon>Leotiomycetes</taxon>
        <taxon>Helotiales</taxon>
        <taxon>Hyaloscyphaceae</taxon>
        <taxon>Hyaloscypha</taxon>
        <taxon>Hyaloscypha variabilis</taxon>
    </lineage>
</organism>
<evidence type="ECO:0000313" key="3">
    <source>
        <dbReference type="Proteomes" id="UP000235786"/>
    </source>
</evidence>
<dbReference type="OrthoDB" id="259708at2759"/>